<dbReference type="PANTHER" id="PTHR20858:SF17">
    <property type="entry name" value="HYDROXYMETHYLPYRIMIDINE_PHOSPHOMETHYLPYRIMIDINE KINASE THI20-RELATED"/>
    <property type="match status" value="1"/>
</dbReference>
<dbReference type="CDD" id="cd01169">
    <property type="entry name" value="HMPP_kinase"/>
    <property type="match status" value="1"/>
</dbReference>
<dbReference type="Pfam" id="PF12833">
    <property type="entry name" value="HTH_18"/>
    <property type="match status" value="1"/>
</dbReference>
<evidence type="ECO:0000256" key="4">
    <source>
        <dbReference type="ARBA" id="ARBA00023125"/>
    </source>
</evidence>
<evidence type="ECO:0000256" key="3">
    <source>
        <dbReference type="ARBA" id="ARBA00023015"/>
    </source>
</evidence>
<dbReference type="SUPFAM" id="SSF53613">
    <property type="entry name" value="Ribokinase-like"/>
    <property type="match status" value="1"/>
</dbReference>
<sequence>MSTTSIHSATLRPAVLTITGSDNTGGAGIQADIRTIAAMGGEALTAVTSVTVQDGRGIQTIMDLPCDLVVGQTRAVVEARHPHVAKVGMVRDARTIRALRAELAGCRQLVLVPGIVSSRGERLLDDEALAALRRWLIPEAAILLLRCNEAELLLGRPIATDDDMLRAAEALTDMGAGAVLLRGGHQTARRLTALLLADGHPRFFSSQNTDGWQRHGVGGALSSAIATRLALGDDVPTAVTQAHAYVHSRVVYAVEGHTASQRPADLYNALMTLVADNYRTSHTVSFYAERLAITPRYLSQVTRRVVGKSPKQVVDDYLAQEASALLLGSRLTIAEVARQLGFSSPAAFSRFFSESRGCAPRSFRNGSEHL</sequence>
<dbReference type="EMBL" id="JBHLZF010000001">
    <property type="protein sequence ID" value="MFB9896668.1"/>
    <property type="molecule type" value="Genomic_DNA"/>
</dbReference>
<dbReference type="SMART" id="SM00342">
    <property type="entry name" value="HTH_ARAC"/>
    <property type="match status" value="1"/>
</dbReference>
<comment type="pathway">
    <text evidence="1">Cofactor biosynthesis; thiamine diphosphate biosynthesis.</text>
</comment>
<evidence type="ECO:0000259" key="6">
    <source>
        <dbReference type="PROSITE" id="PS01124"/>
    </source>
</evidence>
<protein>
    <recommendedName>
        <fullName evidence="2">hydroxymethylpyrimidine kinase</fullName>
        <ecNumber evidence="2">2.7.1.49</ecNumber>
    </recommendedName>
</protein>
<accession>A0ABV5ZH20</accession>
<keyword evidence="5" id="KW-0804">Transcription</keyword>
<dbReference type="Gene3D" id="3.40.1190.20">
    <property type="match status" value="1"/>
</dbReference>
<dbReference type="EC" id="2.7.1.49" evidence="2"/>
<proteinExistence type="predicted"/>
<dbReference type="InterPro" id="IPR020449">
    <property type="entry name" value="Tscrpt_reg_AraC-type_HTH"/>
</dbReference>
<name>A0ABV5ZH20_9BACT</name>
<keyword evidence="4" id="KW-0238">DNA-binding</keyword>
<dbReference type="Gene3D" id="1.10.10.60">
    <property type="entry name" value="Homeodomain-like"/>
    <property type="match status" value="1"/>
</dbReference>
<dbReference type="Pfam" id="PF08543">
    <property type="entry name" value="Phos_pyr_kin"/>
    <property type="match status" value="1"/>
</dbReference>
<evidence type="ECO:0000256" key="2">
    <source>
        <dbReference type="ARBA" id="ARBA00012135"/>
    </source>
</evidence>
<dbReference type="GO" id="GO:0008902">
    <property type="term" value="F:hydroxymethylpyrimidine kinase activity"/>
    <property type="evidence" value="ECO:0007669"/>
    <property type="project" value="UniProtKB-EC"/>
</dbReference>
<dbReference type="InterPro" id="IPR013749">
    <property type="entry name" value="PM/HMP-P_kinase-1"/>
</dbReference>
<feature type="domain" description="HTH araC/xylS-type" evidence="6">
    <location>
        <begin position="268"/>
        <end position="366"/>
    </location>
</feature>
<dbReference type="InterPro" id="IPR029056">
    <property type="entry name" value="Ribokinase-like"/>
</dbReference>
<keyword evidence="3" id="KW-0805">Transcription regulation</keyword>
<comment type="caution">
    <text evidence="7">The sequence shown here is derived from an EMBL/GenBank/DDBJ whole genome shotgun (WGS) entry which is preliminary data.</text>
</comment>
<dbReference type="InterPro" id="IPR009057">
    <property type="entry name" value="Homeodomain-like_sf"/>
</dbReference>
<evidence type="ECO:0000256" key="5">
    <source>
        <dbReference type="ARBA" id="ARBA00023163"/>
    </source>
</evidence>
<keyword evidence="7" id="KW-0808">Transferase</keyword>
<dbReference type="InterPro" id="IPR018060">
    <property type="entry name" value="HTH_AraC"/>
</dbReference>
<evidence type="ECO:0000256" key="1">
    <source>
        <dbReference type="ARBA" id="ARBA00004948"/>
    </source>
</evidence>
<evidence type="ECO:0000313" key="8">
    <source>
        <dbReference type="Proteomes" id="UP001589688"/>
    </source>
</evidence>
<dbReference type="PRINTS" id="PR00032">
    <property type="entry name" value="HTHARAC"/>
</dbReference>
<dbReference type="Proteomes" id="UP001589688">
    <property type="component" value="Unassembled WGS sequence"/>
</dbReference>
<dbReference type="RefSeq" id="WP_027952479.1">
    <property type="nucleotide sequence ID" value="NZ_JADU01000019.1"/>
</dbReference>
<dbReference type="SUPFAM" id="SSF46689">
    <property type="entry name" value="Homeodomain-like"/>
    <property type="match status" value="1"/>
</dbReference>
<organism evidence="7 8">
    <name type="scientific">Hallella seregens ATCC 51272</name>
    <dbReference type="NCBI Taxonomy" id="1336250"/>
    <lineage>
        <taxon>Bacteria</taxon>
        <taxon>Pseudomonadati</taxon>
        <taxon>Bacteroidota</taxon>
        <taxon>Bacteroidia</taxon>
        <taxon>Bacteroidales</taxon>
        <taxon>Prevotellaceae</taxon>
        <taxon>Hallella</taxon>
    </lineage>
</organism>
<dbReference type="PROSITE" id="PS01124">
    <property type="entry name" value="HTH_ARAC_FAMILY_2"/>
    <property type="match status" value="1"/>
</dbReference>
<gene>
    <name evidence="7" type="ORF">ACFFK8_02210</name>
</gene>
<dbReference type="GO" id="GO:0008972">
    <property type="term" value="F:phosphomethylpyrimidine kinase activity"/>
    <property type="evidence" value="ECO:0007669"/>
    <property type="project" value="UniProtKB-EC"/>
</dbReference>
<dbReference type="InterPro" id="IPR004399">
    <property type="entry name" value="HMP/HMP-P_kinase_dom"/>
</dbReference>
<reference evidence="7 8" key="1">
    <citation type="submission" date="2024-09" db="EMBL/GenBank/DDBJ databases">
        <authorList>
            <person name="Sun Q."/>
            <person name="Mori K."/>
        </authorList>
    </citation>
    <scope>NUCLEOTIDE SEQUENCE [LARGE SCALE GENOMIC DNA]</scope>
    <source>
        <strain evidence="7 8">ATCC 51272</strain>
    </source>
</reference>
<evidence type="ECO:0000313" key="7">
    <source>
        <dbReference type="EMBL" id="MFB9896668.1"/>
    </source>
</evidence>
<keyword evidence="7" id="KW-0418">Kinase</keyword>
<dbReference type="PANTHER" id="PTHR20858">
    <property type="entry name" value="PHOSPHOMETHYLPYRIMIDINE KINASE"/>
    <property type="match status" value="1"/>
</dbReference>
<keyword evidence="8" id="KW-1185">Reference proteome</keyword>